<reference evidence="4 6" key="2">
    <citation type="submission" date="2018-06" db="EMBL/GenBank/DDBJ databases">
        <authorList>
            <consortium name="Pathogen Informatics"/>
            <person name="Doyle S."/>
        </authorList>
    </citation>
    <scope>NUCLEOTIDE SEQUENCE [LARGE SCALE GENOMIC DNA]</scope>
    <source>
        <strain evidence="4 6">NCTC12376</strain>
    </source>
</reference>
<dbReference type="InterPro" id="IPR040737">
    <property type="entry name" value="DUF5638"/>
</dbReference>
<dbReference type="STRING" id="45072.Lqua_3480"/>
<sequence>MPYKKNPIDLKIHMDNCNQWLDTMFANFELNQSIEVQLRRVKSFYNRQYNKAECKSAKISVIEHYQNLIIILASVSAGELSPEQAFDRIDELTEIRQIKIIAHNLINVCELLFWAAASAVLYISCVSVGIPLLFCEPIYGLIVSISSTLLMTASINNAFNCFEEFKTFDRVNKESDREKSLISFFNPSRASNETQTLDNKHSLEDTEINATI</sequence>
<dbReference type="Pfam" id="PF18688">
    <property type="entry name" value="DUF5638"/>
    <property type="match status" value="1"/>
</dbReference>
<dbReference type="EMBL" id="UGOW01000001">
    <property type="protein sequence ID" value="STY17043.1"/>
    <property type="molecule type" value="Genomic_DNA"/>
</dbReference>
<protein>
    <recommendedName>
        <fullName evidence="2">DUF5638 domain-containing protein</fullName>
    </recommendedName>
</protein>
<keyword evidence="5" id="KW-1185">Reference proteome</keyword>
<gene>
    <name evidence="3" type="ORF">Lqua_3480</name>
    <name evidence="4" type="ORF">NCTC12376_00837</name>
</gene>
<proteinExistence type="predicted"/>
<evidence type="ECO:0000313" key="3">
    <source>
        <dbReference type="EMBL" id="KTD42502.1"/>
    </source>
</evidence>
<dbReference type="OrthoDB" id="5646331at2"/>
<feature type="transmembrane region" description="Helical" evidence="1">
    <location>
        <begin position="138"/>
        <end position="159"/>
    </location>
</feature>
<feature type="domain" description="DUF5638" evidence="2">
    <location>
        <begin position="9"/>
        <end position="109"/>
    </location>
</feature>
<dbReference type="RefSeq" id="WP_058475587.1">
    <property type="nucleotide sequence ID" value="NZ_CAAAIL010000012.1"/>
</dbReference>
<reference evidence="3 5" key="1">
    <citation type="submission" date="2015-11" db="EMBL/GenBank/DDBJ databases">
        <title>Genomic analysis of 38 Legionella species identifies large and diverse effector repertoires.</title>
        <authorList>
            <person name="Burstein D."/>
            <person name="Amaro F."/>
            <person name="Zusman T."/>
            <person name="Lifshitz Z."/>
            <person name="Cohen O."/>
            <person name="Gilbert J.A."/>
            <person name="Pupko T."/>
            <person name="Shuman H.A."/>
            <person name="Segal G."/>
        </authorList>
    </citation>
    <scope>NUCLEOTIDE SEQUENCE [LARGE SCALE GENOMIC DNA]</scope>
    <source>
        <strain evidence="3 5">ATCC 49507</strain>
    </source>
</reference>
<evidence type="ECO:0000256" key="1">
    <source>
        <dbReference type="SAM" id="Phobius"/>
    </source>
</evidence>
<keyword evidence="1" id="KW-0812">Transmembrane</keyword>
<evidence type="ECO:0000313" key="4">
    <source>
        <dbReference type="EMBL" id="STY17043.1"/>
    </source>
</evidence>
<dbReference type="EMBL" id="LNYR01000049">
    <property type="protein sequence ID" value="KTD42502.1"/>
    <property type="molecule type" value="Genomic_DNA"/>
</dbReference>
<evidence type="ECO:0000259" key="2">
    <source>
        <dbReference type="Pfam" id="PF18688"/>
    </source>
</evidence>
<name>A0A378KR32_9GAMM</name>
<feature type="transmembrane region" description="Helical" evidence="1">
    <location>
        <begin position="111"/>
        <end position="132"/>
    </location>
</feature>
<dbReference type="Proteomes" id="UP000054639">
    <property type="component" value="Unassembled WGS sequence"/>
</dbReference>
<dbReference type="AlphaFoldDB" id="A0A378KR32"/>
<keyword evidence="1" id="KW-0472">Membrane</keyword>
<evidence type="ECO:0000313" key="6">
    <source>
        <dbReference type="Proteomes" id="UP000254230"/>
    </source>
</evidence>
<accession>A0A378KR32</accession>
<organism evidence="4 6">
    <name type="scientific">Legionella quateirensis</name>
    <dbReference type="NCBI Taxonomy" id="45072"/>
    <lineage>
        <taxon>Bacteria</taxon>
        <taxon>Pseudomonadati</taxon>
        <taxon>Pseudomonadota</taxon>
        <taxon>Gammaproteobacteria</taxon>
        <taxon>Legionellales</taxon>
        <taxon>Legionellaceae</taxon>
        <taxon>Legionella</taxon>
    </lineage>
</organism>
<evidence type="ECO:0000313" key="5">
    <source>
        <dbReference type="Proteomes" id="UP000054639"/>
    </source>
</evidence>
<keyword evidence="1" id="KW-1133">Transmembrane helix</keyword>
<dbReference type="Proteomes" id="UP000254230">
    <property type="component" value="Unassembled WGS sequence"/>
</dbReference>